<dbReference type="AlphaFoldDB" id="A0AAE1H5C6"/>
<comment type="caution">
    <text evidence="3">The sequence shown here is derived from an EMBL/GenBank/DDBJ whole genome shotgun (WGS) entry which is preliminary data.</text>
</comment>
<proteinExistence type="predicted"/>
<keyword evidence="4" id="KW-1185">Reference proteome</keyword>
<feature type="signal peptide" evidence="2">
    <location>
        <begin position="1"/>
        <end position="22"/>
    </location>
</feature>
<organism evidence="3 4">
    <name type="scientific">Frankliniella fusca</name>
    <dbReference type="NCBI Taxonomy" id="407009"/>
    <lineage>
        <taxon>Eukaryota</taxon>
        <taxon>Metazoa</taxon>
        <taxon>Ecdysozoa</taxon>
        <taxon>Arthropoda</taxon>
        <taxon>Hexapoda</taxon>
        <taxon>Insecta</taxon>
        <taxon>Pterygota</taxon>
        <taxon>Neoptera</taxon>
        <taxon>Paraneoptera</taxon>
        <taxon>Thysanoptera</taxon>
        <taxon>Terebrantia</taxon>
        <taxon>Thripoidea</taxon>
        <taxon>Thripidae</taxon>
        <taxon>Frankliniella</taxon>
    </lineage>
</organism>
<evidence type="ECO:0000313" key="4">
    <source>
        <dbReference type="Proteomes" id="UP001219518"/>
    </source>
</evidence>
<dbReference type="Proteomes" id="UP001219518">
    <property type="component" value="Unassembled WGS sequence"/>
</dbReference>
<reference evidence="3" key="2">
    <citation type="journal article" date="2023" name="BMC Genomics">
        <title>Pest status, molecular evolution, and epigenetic factors derived from the genome assembly of Frankliniella fusca, a thysanopteran phytovirus vector.</title>
        <authorList>
            <person name="Catto M.A."/>
            <person name="Labadie P.E."/>
            <person name="Jacobson A.L."/>
            <person name="Kennedy G.G."/>
            <person name="Srinivasan R."/>
            <person name="Hunt B.G."/>
        </authorList>
    </citation>
    <scope>NUCLEOTIDE SEQUENCE</scope>
    <source>
        <strain evidence="3">PL_HMW_Pooled</strain>
    </source>
</reference>
<reference evidence="3" key="1">
    <citation type="submission" date="2021-07" db="EMBL/GenBank/DDBJ databases">
        <authorList>
            <person name="Catto M.A."/>
            <person name="Jacobson A."/>
            <person name="Kennedy G."/>
            <person name="Labadie P."/>
            <person name="Hunt B.G."/>
            <person name="Srinivasan R."/>
        </authorList>
    </citation>
    <scope>NUCLEOTIDE SEQUENCE</scope>
    <source>
        <strain evidence="3">PL_HMW_Pooled</strain>
        <tissue evidence="3">Head</tissue>
    </source>
</reference>
<feature type="chain" id="PRO_5041908455" evidence="2">
    <location>
        <begin position="23"/>
        <end position="96"/>
    </location>
</feature>
<evidence type="ECO:0000256" key="2">
    <source>
        <dbReference type="SAM" id="SignalP"/>
    </source>
</evidence>
<keyword evidence="3" id="KW-0675">Receptor</keyword>
<name>A0AAE1H5C6_9NEOP</name>
<evidence type="ECO:0000256" key="1">
    <source>
        <dbReference type="SAM" id="MobiDB-lite"/>
    </source>
</evidence>
<protein>
    <submittedName>
        <fullName evidence="3">Retinoic acid receptor RXR-gamma</fullName>
    </submittedName>
</protein>
<keyword evidence="2" id="KW-0732">Signal</keyword>
<sequence>MKIALFCILLVALAMFAVPSWAAPGSPKKGNTIGTPFKEAKPQPLPSPSHYAWPRGDTPPRRELNQGTVETLKNHFSQTIQHNGHGESPIGGFKSV</sequence>
<dbReference type="EMBL" id="JAHWGI010000403">
    <property type="protein sequence ID" value="KAK3915092.1"/>
    <property type="molecule type" value="Genomic_DNA"/>
</dbReference>
<gene>
    <name evidence="3" type="ORF">KUF71_024369</name>
</gene>
<accession>A0AAE1H5C6</accession>
<evidence type="ECO:0000313" key="3">
    <source>
        <dbReference type="EMBL" id="KAK3915092.1"/>
    </source>
</evidence>
<feature type="region of interest" description="Disordered" evidence="1">
    <location>
        <begin position="23"/>
        <end position="62"/>
    </location>
</feature>